<evidence type="ECO:0000256" key="1">
    <source>
        <dbReference type="SAM" id="MobiDB-lite"/>
    </source>
</evidence>
<evidence type="ECO:0000313" key="2">
    <source>
        <dbReference type="EMBL" id="KAI1728205.1"/>
    </source>
</evidence>
<sequence>MCDNSQSETQISQKERPNAATVDLTLTIYASHRRWRASPVVGHGAPDLLPWNVRELRTYTPEQPLLPNNPTLTADGGARSAADAR</sequence>
<gene>
    <name evidence="2" type="ORF">DdX_00368</name>
</gene>
<feature type="region of interest" description="Disordered" evidence="1">
    <location>
        <begin position="60"/>
        <end position="85"/>
    </location>
</feature>
<feature type="compositionally biased region" description="Low complexity" evidence="1">
    <location>
        <begin position="74"/>
        <end position="85"/>
    </location>
</feature>
<reference evidence="2" key="1">
    <citation type="submission" date="2022-01" db="EMBL/GenBank/DDBJ databases">
        <title>Genome Sequence Resource for Two Populations of Ditylenchus destructor, the Migratory Endoparasitic Phytonematode.</title>
        <authorList>
            <person name="Zhang H."/>
            <person name="Lin R."/>
            <person name="Xie B."/>
        </authorList>
    </citation>
    <scope>NUCLEOTIDE SEQUENCE</scope>
    <source>
        <strain evidence="2">BazhouSP</strain>
    </source>
</reference>
<comment type="caution">
    <text evidence="2">The sequence shown here is derived from an EMBL/GenBank/DDBJ whole genome shotgun (WGS) entry which is preliminary data.</text>
</comment>
<name>A0AAD4NGD5_9BILA</name>
<proteinExistence type="predicted"/>
<accession>A0AAD4NGD5</accession>
<dbReference type="Proteomes" id="UP001201812">
    <property type="component" value="Unassembled WGS sequence"/>
</dbReference>
<dbReference type="EMBL" id="JAKKPZ010000001">
    <property type="protein sequence ID" value="KAI1728205.1"/>
    <property type="molecule type" value="Genomic_DNA"/>
</dbReference>
<keyword evidence="3" id="KW-1185">Reference proteome</keyword>
<dbReference type="AlphaFoldDB" id="A0AAD4NGD5"/>
<organism evidence="2 3">
    <name type="scientific">Ditylenchus destructor</name>
    <dbReference type="NCBI Taxonomy" id="166010"/>
    <lineage>
        <taxon>Eukaryota</taxon>
        <taxon>Metazoa</taxon>
        <taxon>Ecdysozoa</taxon>
        <taxon>Nematoda</taxon>
        <taxon>Chromadorea</taxon>
        <taxon>Rhabditida</taxon>
        <taxon>Tylenchina</taxon>
        <taxon>Tylenchomorpha</taxon>
        <taxon>Sphaerularioidea</taxon>
        <taxon>Anguinidae</taxon>
        <taxon>Anguininae</taxon>
        <taxon>Ditylenchus</taxon>
    </lineage>
</organism>
<evidence type="ECO:0000313" key="3">
    <source>
        <dbReference type="Proteomes" id="UP001201812"/>
    </source>
</evidence>
<protein>
    <submittedName>
        <fullName evidence="2">Uncharacterized protein</fullName>
    </submittedName>
</protein>